<comment type="caution">
    <text evidence="2">The sequence shown here is derived from an EMBL/GenBank/DDBJ whole genome shotgun (WGS) entry which is preliminary data.</text>
</comment>
<feature type="compositionally biased region" description="Polar residues" evidence="1">
    <location>
        <begin position="88"/>
        <end position="109"/>
    </location>
</feature>
<feature type="region of interest" description="Disordered" evidence="1">
    <location>
        <begin position="316"/>
        <end position="345"/>
    </location>
</feature>
<sequence>MVFSVFAGTVALSGTTAASVTSSGTPENIEIGTDNEQATTGITVDGLSNGSTAAIEVDVSSLTSLSGVNVGGVSASADGGGDSISTGPTINSGTVSLNVSDDDTGSNPGEVTFNVTLTGITSAGASEASGLDYTVREDFNQDGTFENSAATSTFNLEDTTVPTATINSATPGSVAPDGTVTVNYDLQDNGGTGINTSASDIVLSDANSDTLTSSVSNGTGNTATFDLSNLPGGSAASGSISITLNAEDNVTLTNSDSTSINTNYPTRARTASGTGDFNTQDGEGYIFAGATVFQGESDVFLGNQISNVQKVAGNDEGVPLETPNVPQSQSTGAYSTTGEPTSNPGVYGVTVQTPRVTTLDVLNSNVEDISGGSVAEGTSPSSSSDGTRAGNLTVVGAWNYKSAENLELTVEDDSGLDVTGDVIDDNVDYEDDAGNSVTLDNSDPAVRTANDLSKEVVSAGGNDRGGSISANEVAYPVDLANTGTGTYTIELAGTDDLDFGEAAQTTTITVTGDDDANLNLDSDEVTRGEDVRFEIQGSDAGDQHVVIIDADDFRDGVTAGNAARIFRQVGDTDEVGYVNGGGASAINRSNAGPTDFDYAYANITIDDDTGVGVGQVETQYLSDSDVDLTLYNSSTSVPFSLGGTTDQEGEEDEQTLTVTEGDIEINSPDSTYVVGSEITINGTASEGIDEVAFFARRNNDYQHVTIDGDNTVNVDADGTFDEEDVVLSEGSTILSQPGTYRFGAVDVDGLNNFPSSLTTSQFNTNTSTQQSLRVTDTELTANVKTVGGQVSTTDDIVNISGTAFGAQNVDVVFVGDRGGVKTTDISVDDDNTFDEDEVTIGSNIADSQGVSVHILFPGRDGNYGDTNTGTIDSVIPGPGSGTG</sequence>
<accession>A0ABD6CUM4</accession>
<organism evidence="2 3">
    <name type="scientific">Haloplanus ruber</name>
    <dbReference type="NCBI Taxonomy" id="869892"/>
    <lineage>
        <taxon>Archaea</taxon>
        <taxon>Methanobacteriati</taxon>
        <taxon>Methanobacteriota</taxon>
        <taxon>Stenosarchaea group</taxon>
        <taxon>Halobacteria</taxon>
        <taxon>Halobacteriales</taxon>
        <taxon>Haloferacaceae</taxon>
        <taxon>Haloplanus</taxon>
    </lineage>
</organism>
<name>A0ABD6CUM4_9EURY</name>
<evidence type="ECO:0000313" key="2">
    <source>
        <dbReference type="EMBL" id="MFD1632148.1"/>
    </source>
</evidence>
<feature type="region of interest" description="Disordered" evidence="1">
    <location>
        <begin position="75"/>
        <end position="109"/>
    </location>
</feature>
<gene>
    <name evidence="2" type="primary">csg</name>
    <name evidence="2" type="ORF">ACFSBJ_00090</name>
</gene>
<dbReference type="Proteomes" id="UP001597075">
    <property type="component" value="Unassembled WGS sequence"/>
</dbReference>
<evidence type="ECO:0000256" key="1">
    <source>
        <dbReference type="SAM" id="MobiDB-lite"/>
    </source>
</evidence>
<protein>
    <submittedName>
        <fullName evidence="2">HVO_2072 family ArtA-dependent S-layer glycoprotein</fullName>
    </submittedName>
</protein>
<proteinExistence type="predicted"/>
<reference evidence="2 3" key="1">
    <citation type="journal article" date="2019" name="Int. J. Syst. Evol. Microbiol.">
        <title>The Global Catalogue of Microorganisms (GCM) 10K type strain sequencing project: providing services to taxonomists for standard genome sequencing and annotation.</title>
        <authorList>
            <consortium name="The Broad Institute Genomics Platform"/>
            <consortium name="The Broad Institute Genome Sequencing Center for Infectious Disease"/>
            <person name="Wu L."/>
            <person name="Ma J."/>
        </authorList>
    </citation>
    <scope>NUCLEOTIDE SEQUENCE [LARGE SCALE GENOMIC DNA]</scope>
    <source>
        <strain evidence="2 3">CGMCC 1.10594</strain>
    </source>
</reference>
<dbReference type="EMBL" id="JBHUDL010000003">
    <property type="protein sequence ID" value="MFD1632148.1"/>
    <property type="molecule type" value="Genomic_DNA"/>
</dbReference>
<feature type="non-terminal residue" evidence="2">
    <location>
        <position position="883"/>
    </location>
</feature>
<feature type="compositionally biased region" description="Polar residues" evidence="1">
    <location>
        <begin position="324"/>
        <end position="345"/>
    </location>
</feature>
<dbReference type="RefSeq" id="WP_379823028.1">
    <property type="nucleotide sequence ID" value="NZ_JBHUDL010000003.1"/>
</dbReference>
<dbReference type="InterPro" id="IPR026458">
    <property type="entry name" value="Csg_halobact"/>
</dbReference>
<dbReference type="NCBIfam" id="TIGR04216">
    <property type="entry name" value="halo_surf_glyco"/>
    <property type="match status" value="1"/>
</dbReference>
<feature type="compositionally biased region" description="Low complexity" evidence="1">
    <location>
        <begin position="75"/>
        <end position="87"/>
    </location>
</feature>
<keyword evidence="3" id="KW-1185">Reference proteome</keyword>
<feature type="compositionally biased region" description="Polar residues" evidence="1">
    <location>
        <begin position="376"/>
        <end position="386"/>
    </location>
</feature>
<dbReference type="AlphaFoldDB" id="A0ABD6CUM4"/>
<feature type="region of interest" description="Disordered" evidence="1">
    <location>
        <begin position="368"/>
        <end position="389"/>
    </location>
</feature>
<evidence type="ECO:0000313" key="3">
    <source>
        <dbReference type="Proteomes" id="UP001597075"/>
    </source>
</evidence>